<dbReference type="EMBL" id="JAWDJW010010649">
    <property type="protein sequence ID" value="KAK3045451.1"/>
    <property type="molecule type" value="Genomic_DNA"/>
</dbReference>
<organism evidence="1 2">
    <name type="scientific">Coniosporium uncinatum</name>
    <dbReference type="NCBI Taxonomy" id="93489"/>
    <lineage>
        <taxon>Eukaryota</taxon>
        <taxon>Fungi</taxon>
        <taxon>Dikarya</taxon>
        <taxon>Ascomycota</taxon>
        <taxon>Pezizomycotina</taxon>
        <taxon>Dothideomycetes</taxon>
        <taxon>Dothideomycetes incertae sedis</taxon>
        <taxon>Coniosporium</taxon>
    </lineage>
</organism>
<name>A0ACC3CWA3_9PEZI</name>
<feature type="non-terminal residue" evidence="1">
    <location>
        <position position="1"/>
    </location>
</feature>
<reference evidence="1" key="1">
    <citation type="submission" date="2024-09" db="EMBL/GenBank/DDBJ databases">
        <title>Black Yeasts Isolated from many extreme environments.</title>
        <authorList>
            <person name="Coleine C."/>
            <person name="Stajich J.E."/>
            <person name="Selbmann L."/>
        </authorList>
    </citation>
    <scope>NUCLEOTIDE SEQUENCE</scope>
    <source>
        <strain evidence="1">CCFEE 5737</strain>
    </source>
</reference>
<dbReference type="Proteomes" id="UP001186974">
    <property type="component" value="Unassembled WGS sequence"/>
</dbReference>
<protein>
    <submittedName>
        <fullName evidence="1">Uncharacterized protein</fullName>
    </submittedName>
</protein>
<proteinExistence type="predicted"/>
<keyword evidence="2" id="KW-1185">Reference proteome</keyword>
<gene>
    <name evidence="1" type="ORF">LTS18_013799</name>
</gene>
<evidence type="ECO:0000313" key="1">
    <source>
        <dbReference type="EMBL" id="KAK3045451.1"/>
    </source>
</evidence>
<sequence>RTTPIGQMIDNYLRGASSQEDHVIHLLFSANRWEAASSIEQDIEAGATVLVDRYYYSGCVYSAAKNNPLLSLSWARHPEVGLPRPDLCLFLDISAEDAAKRGGYGEEKYESKQMQDRVRQLFGELRTAPEKDDFVVIDAGKSLQEVEKAVLDAALACCKKVDEDDGPLRRVEPW</sequence>
<comment type="caution">
    <text evidence="1">The sequence shown here is derived from an EMBL/GenBank/DDBJ whole genome shotgun (WGS) entry which is preliminary data.</text>
</comment>
<evidence type="ECO:0000313" key="2">
    <source>
        <dbReference type="Proteomes" id="UP001186974"/>
    </source>
</evidence>
<accession>A0ACC3CWA3</accession>